<evidence type="ECO:0000256" key="7">
    <source>
        <dbReference type="ARBA" id="ARBA00023136"/>
    </source>
</evidence>
<dbReference type="InterPro" id="IPR003439">
    <property type="entry name" value="ABC_transporter-like_ATP-bd"/>
</dbReference>
<dbReference type="InterPro" id="IPR050388">
    <property type="entry name" value="ABC_Ni/Peptide_Import"/>
</dbReference>
<gene>
    <name evidence="9" type="ORF">CRI88_11115</name>
</gene>
<dbReference type="CDD" id="cd03257">
    <property type="entry name" value="ABC_NikE_OppD_transporters"/>
    <property type="match status" value="1"/>
</dbReference>
<accession>A0A2I0UYY4</accession>
<name>A0A2I0UYY4_9BACI</name>
<evidence type="ECO:0000256" key="6">
    <source>
        <dbReference type="ARBA" id="ARBA00022840"/>
    </source>
</evidence>
<keyword evidence="6 9" id="KW-0067">ATP-binding</keyword>
<evidence type="ECO:0000256" key="4">
    <source>
        <dbReference type="ARBA" id="ARBA00022475"/>
    </source>
</evidence>
<evidence type="ECO:0000259" key="8">
    <source>
        <dbReference type="PROSITE" id="PS50893"/>
    </source>
</evidence>
<dbReference type="SMART" id="SM00382">
    <property type="entry name" value="AAA"/>
    <property type="match status" value="1"/>
</dbReference>
<feature type="domain" description="ABC transporter" evidence="8">
    <location>
        <begin position="2"/>
        <end position="246"/>
    </location>
</feature>
<evidence type="ECO:0000313" key="10">
    <source>
        <dbReference type="Proteomes" id="UP000234956"/>
    </source>
</evidence>
<dbReference type="PROSITE" id="PS50893">
    <property type="entry name" value="ABC_TRANSPORTER_2"/>
    <property type="match status" value="1"/>
</dbReference>
<comment type="similarity">
    <text evidence="2">Belongs to the ABC transporter superfamily.</text>
</comment>
<dbReference type="GO" id="GO:0016887">
    <property type="term" value="F:ATP hydrolysis activity"/>
    <property type="evidence" value="ECO:0007669"/>
    <property type="project" value="InterPro"/>
</dbReference>
<dbReference type="SUPFAM" id="SSF52540">
    <property type="entry name" value="P-loop containing nucleoside triphosphate hydrolases"/>
    <property type="match status" value="1"/>
</dbReference>
<evidence type="ECO:0000256" key="2">
    <source>
        <dbReference type="ARBA" id="ARBA00005417"/>
    </source>
</evidence>
<evidence type="ECO:0000256" key="1">
    <source>
        <dbReference type="ARBA" id="ARBA00004202"/>
    </source>
</evidence>
<reference evidence="9 10" key="1">
    <citation type="submission" date="2017-10" db="EMBL/GenBank/DDBJ databases">
        <title>Draft genome of Lysinibacillus fusiformis strain Juneja, a laboratory-derived pathogen of Drosophila melanogaster.</title>
        <authorList>
            <person name="Smith B.R."/>
            <person name="Unckless R.L."/>
        </authorList>
    </citation>
    <scope>NUCLEOTIDE SEQUENCE [LARGE SCALE GENOMIC DNA]</scope>
    <source>
        <strain evidence="9 10">Juneja</strain>
    </source>
</reference>
<dbReference type="Gene3D" id="3.40.50.300">
    <property type="entry name" value="P-loop containing nucleotide triphosphate hydrolases"/>
    <property type="match status" value="1"/>
</dbReference>
<dbReference type="Pfam" id="PF00005">
    <property type="entry name" value="ABC_tran"/>
    <property type="match status" value="1"/>
</dbReference>
<dbReference type="EMBL" id="PDFK01000003">
    <property type="protein sequence ID" value="PKU51271.1"/>
    <property type="molecule type" value="Genomic_DNA"/>
</dbReference>
<keyword evidence="5" id="KW-0547">Nucleotide-binding</keyword>
<comment type="subcellular location">
    <subcellularLocation>
        <location evidence="1">Cell membrane</location>
        <topology evidence="1">Peripheral membrane protein</topology>
    </subcellularLocation>
</comment>
<dbReference type="PROSITE" id="PS00211">
    <property type="entry name" value="ABC_TRANSPORTER_1"/>
    <property type="match status" value="1"/>
</dbReference>
<dbReference type="PANTHER" id="PTHR43297">
    <property type="entry name" value="OLIGOPEPTIDE TRANSPORT ATP-BINDING PROTEIN APPD"/>
    <property type="match status" value="1"/>
</dbReference>
<dbReference type="PANTHER" id="PTHR43297:SF2">
    <property type="entry name" value="DIPEPTIDE TRANSPORT ATP-BINDING PROTEIN DPPD"/>
    <property type="match status" value="1"/>
</dbReference>
<keyword evidence="3" id="KW-0813">Transport</keyword>
<dbReference type="AlphaFoldDB" id="A0A2I0UYY4"/>
<sequence>MLEIRNLTVFIHNKQVLNQVSLSVLKGKVVGIIGESGSGKSVLCSTILNLYRKERSAKGSIEFDGKSLLSIEERKMREVRGKEIGLIMQNPMSMFNPIVSIGGHFIETLQAHTKMSKKEAIEKAKEQLALFQLGNVEILNKYPNELSGGMLQRIMIAIAASLEPKLLLADEPTTALDTMTQLEILKELKKLHEKTAMSMLIVSHDLGVIANLAEEIVVMRRGIVVEQGPTSHILLHPIHPYTQTLVAARDEHSKLEELADKYEGSVSGELVLYDQNHWVRMEGTYR</sequence>
<dbReference type="InterPro" id="IPR017871">
    <property type="entry name" value="ABC_transporter-like_CS"/>
</dbReference>
<keyword evidence="7" id="KW-0472">Membrane</keyword>
<organism evidence="9 10">
    <name type="scientific">Lysinibacillus fusiformis</name>
    <dbReference type="NCBI Taxonomy" id="28031"/>
    <lineage>
        <taxon>Bacteria</taxon>
        <taxon>Bacillati</taxon>
        <taxon>Bacillota</taxon>
        <taxon>Bacilli</taxon>
        <taxon>Bacillales</taxon>
        <taxon>Bacillaceae</taxon>
        <taxon>Lysinibacillus</taxon>
    </lineage>
</organism>
<evidence type="ECO:0000313" key="9">
    <source>
        <dbReference type="EMBL" id="PKU51271.1"/>
    </source>
</evidence>
<dbReference type="GO" id="GO:0005886">
    <property type="term" value="C:plasma membrane"/>
    <property type="evidence" value="ECO:0007669"/>
    <property type="project" value="UniProtKB-SubCell"/>
</dbReference>
<dbReference type="RefSeq" id="WP_101966621.1">
    <property type="nucleotide sequence ID" value="NZ_PDFK01000003.1"/>
</dbReference>
<keyword evidence="4" id="KW-1003">Cell membrane</keyword>
<dbReference type="GO" id="GO:0005524">
    <property type="term" value="F:ATP binding"/>
    <property type="evidence" value="ECO:0007669"/>
    <property type="project" value="UniProtKB-KW"/>
</dbReference>
<comment type="caution">
    <text evidence="9">The sequence shown here is derived from an EMBL/GenBank/DDBJ whole genome shotgun (WGS) entry which is preliminary data.</text>
</comment>
<protein>
    <submittedName>
        <fullName evidence="9">Peptide ABC transporter ATP-binding protein</fullName>
    </submittedName>
</protein>
<dbReference type="InterPro" id="IPR003593">
    <property type="entry name" value="AAA+_ATPase"/>
</dbReference>
<evidence type="ECO:0000256" key="3">
    <source>
        <dbReference type="ARBA" id="ARBA00022448"/>
    </source>
</evidence>
<dbReference type="InterPro" id="IPR027417">
    <property type="entry name" value="P-loop_NTPase"/>
</dbReference>
<evidence type="ECO:0000256" key="5">
    <source>
        <dbReference type="ARBA" id="ARBA00022741"/>
    </source>
</evidence>
<dbReference type="Proteomes" id="UP000234956">
    <property type="component" value="Unassembled WGS sequence"/>
</dbReference>
<proteinExistence type="inferred from homology"/>